<keyword evidence="3 6" id="KW-0645">Protease</keyword>
<dbReference type="STRING" id="1797197.A2Y75_10045"/>
<feature type="binding site" evidence="6">
    <location>
        <position position="77"/>
    </location>
    <ligand>
        <name>substrate</name>
    </ligand>
</feature>
<organism evidence="9 10">
    <name type="scientific">Candidatus Solincola sediminis</name>
    <dbReference type="NCBI Taxonomy" id="1797199"/>
    <lineage>
        <taxon>Bacteria</taxon>
        <taxon>Bacillati</taxon>
        <taxon>Actinomycetota</taxon>
        <taxon>Candidatus Geothermincolia</taxon>
        <taxon>Candidatus Geothermincolales</taxon>
        <taxon>Candidatus Geothermincolaceae</taxon>
        <taxon>Candidatus Solincola</taxon>
    </lineage>
</organism>
<feature type="binding site" evidence="6">
    <location>
        <position position="105"/>
    </location>
    <ligand>
        <name>a divalent metal cation</name>
        <dbReference type="ChEBI" id="CHEBI:60240"/>
        <label>1</label>
    </ligand>
</feature>
<evidence type="ECO:0000256" key="7">
    <source>
        <dbReference type="RuleBase" id="RU003653"/>
    </source>
</evidence>
<evidence type="ECO:0000256" key="5">
    <source>
        <dbReference type="ARBA" id="ARBA00022801"/>
    </source>
</evidence>
<keyword evidence="5 6" id="KW-0378">Hydrolase</keyword>
<accession>A0A1F2WHZ4</accession>
<feature type="binding site" evidence="6">
    <location>
        <position position="201"/>
    </location>
    <ligand>
        <name>a divalent metal cation</name>
        <dbReference type="ChEBI" id="CHEBI:60240"/>
        <label>2</label>
        <note>catalytic</note>
    </ligand>
</feature>
<dbReference type="InterPro" id="IPR002467">
    <property type="entry name" value="Pept_M24A_MAP1"/>
</dbReference>
<feature type="binding site" evidence="6">
    <location>
        <position position="232"/>
    </location>
    <ligand>
        <name>a divalent metal cation</name>
        <dbReference type="ChEBI" id="CHEBI:60240"/>
        <label>1</label>
    </ligand>
</feature>
<gene>
    <name evidence="6" type="primary">map</name>
    <name evidence="9" type="ORF">A2Y75_10045</name>
</gene>
<dbReference type="AlphaFoldDB" id="A0A1F2WHZ4"/>
<comment type="caution">
    <text evidence="9">The sequence shown here is derived from an EMBL/GenBank/DDBJ whole genome shotgun (WGS) entry which is preliminary data.</text>
</comment>
<keyword evidence="4 6" id="KW-0479">Metal-binding</keyword>
<evidence type="ECO:0000259" key="8">
    <source>
        <dbReference type="Pfam" id="PF00557"/>
    </source>
</evidence>
<dbReference type="HAMAP" id="MF_01974">
    <property type="entry name" value="MetAP_1"/>
    <property type="match status" value="1"/>
</dbReference>
<dbReference type="PRINTS" id="PR00599">
    <property type="entry name" value="MAPEPTIDASE"/>
</dbReference>
<dbReference type="PANTHER" id="PTHR43330">
    <property type="entry name" value="METHIONINE AMINOPEPTIDASE"/>
    <property type="match status" value="1"/>
</dbReference>
<dbReference type="SUPFAM" id="SSF55920">
    <property type="entry name" value="Creatinase/aminopeptidase"/>
    <property type="match status" value="1"/>
</dbReference>
<protein>
    <recommendedName>
        <fullName evidence="6 7">Methionine aminopeptidase</fullName>
        <shortName evidence="6">MAP</shortName>
        <shortName evidence="6">MetAP</shortName>
        <ecNumber evidence="6 7">3.4.11.18</ecNumber>
    </recommendedName>
    <alternativeName>
        <fullName evidence="6">Peptidase M</fullName>
    </alternativeName>
</protein>
<comment type="subunit">
    <text evidence="6">Monomer.</text>
</comment>
<dbReference type="GO" id="GO:0046872">
    <property type="term" value="F:metal ion binding"/>
    <property type="evidence" value="ECO:0007669"/>
    <property type="project" value="UniProtKB-UniRule"/>
</dbReference>
<comment type="function">
    <text evidence="1 6">Removes the N-terminal methionine from nascent proteins. The N-terminal methionine is often cleaved when the second residue in the primary sequence is small and uncharged (Met-Ala-, Cys, Gly, Pro, Ser, Thr, or Val). Requires deformylation of the N(alpha)-formylated initiator methionine before it can be hydrolyzed.</text>
</comment>
<comment type="similarity">
    <text evidence="6">Belongs to the peptidase M24A family. Methionine aminopeptidase type 1 subfamily.</text>
</comment>
<evidence type="ECO:0000256" key="3">
    <source>
        <dbReference type="ARBA" id="ARBA00022670"/>
    </source>
</evidence>
<feature type="binding site" evidence="6">
    <location>
        <position position="94"/>
    </location>
    <ligand>
        <name>a divalent metal cation</name>
        <dbReference type="ChEBI" id="CHEBI:60240"/>
        <label>1</label>
    </ligand>
</feature>
<evidence type="ECO:0000313" key="9">
    <source>
        <dbReference type="EMBL" id="OFW56479.1"/>
    </source>
</evidence>
<feature type="domain" description="Peptidase M24" evidence="8">
    <location>
        <begin position="12"/>
        <end position="239"/>
    </location>
</feature>
<feature type="binding site" evidence="6">
    <location>
        <position position="232"/>
    </location>
    <ligand>
        <name>a divalent metal cation</name>
        <dbReference type="ChEBI" id="CHEBI:60240"/>
        <label>2</label>
        <note>catalytic</note>
    </ligand>
</feature>
<evidence type="ECO:0000256" key="6">
    <source>
        <dbReference type="HAMAP-Rule" id="MF_01974"/>
    </source>
</evidence>
<keyword evidence="2 6" id="KW-0031">Aminopeptidase</keyword>
<dbReference type="InterPro" id="IPR000994">
    <property type="entry name" value="Pept_M24"/>
</dbReference>
<evidence type="ECO:0000256" key="2">
    <source>
        <dbReference type="ARBA" id="ARBA00022438"/>
    </source>
</evidence>
<dbReference type="InterPro" id="IPR001714">
    <property type="entry name" value="Pept_M24_MAP"/>
</dbReference>
<dbReference type="InterPro" id="IPR036005">
    <property type="entry name" value="Creatinase/aminopeptidase-like"/>
</dbReference>
<dbReference type="PROSITE" id="PS00680">
    <property type="entry name" value="MAP_1"/>
    <property type="match status" value="1"/>
</dbReference>
<dbReference type="EMBL" id="MELK01000045">
    <property type="protein sequence ID" value="OFW56479.1"/>
    <property type="molecule type" value="Genomic_DNA"/>
</dbReference>
<name>A0A1F2WHZ4_9ACTN</name>
<dbReference type="Gene3D" id="3.90.230.10">
    <property type="entry name" value="Creatinase/methionine aminopeptidase superfamily"/>
    <property type="match status" value="1"/>
</dbReference>
<dbReference type="PANTHER" id="PTHR43330:SF27">
    <property type="entry name" value="METHIONINE AMINOPEPTIDASE"/>
    <property type="match status" value="1"/>
</dbReference>
<feature type="binding site" evidence="6">
    <location>
        <position position="105"/>
    </location>
    <ligand>
        <name>a divalent metal cation</name>
        <dbReference type="ChEBI" id="CHEBI:60240"/>
        <label>2</label>
        <note>catalytic</note>
    </ligand>
</feature>
<comment type="cofactor">
    <cofactor evidence="6">
        <name>Co(2+)</name>
        <dbReference type="ChEBI" id="CHEBI:48828"/>
    </cofactor>
    <cofactor evidence="6">
        <name>Zn(2+)</name>
        <dbReference type="ChEBI" id="CHEBI:29105"/>
    </cofactor>
    <cofactor evidence="6">
        <name>Mn(2+)</name>
        <dbReference type="ChEBI" id="CHEBI:29035"/>
    </cofactor>
    <cofactor evidence="6">
        <name>Fe(2+)</name>
        <dbReference type="ChEBI" id="CHEBI:29033"/>
    </cofactor>
    <text evidence="6">Binds 2 divalent metal cations per subunit. Has a high-affinity and a low affinity metal-binding site. The true nature of the physiological cofactor is under debate. The enzyme is active with cobalt, zinc, manganese or divalent iron ions. Most likely, methionine aminopeptidases function as mononuclear Fe(2+)-metalloproteases under physiological conditions, and the catalytically relevant metal-binding site has been assigned to the histidine-containing high-affinity site.</text>
</comment>
<dbReference type="GO" id="GO:0006508">
    <property type="term" value="P:proteolysis"/>
    <property type="evidence" value="ECO:0007669"/>
    <property type="project" value="UniProtKB-KW"/>
</dbReference>
<dbReference type="NCBIfam" id="TIGR00500">
    <property type="entry name" value="met_pdase_I"/>
    <property type="match status" value="1"/>
</dbReference>
<evidence type="ECO:0000313" key="10">
    <source>
        <dbReference type="Proteomes" id="UP000177876"/>
    </source>
</evidence>
<feature type="binding site" evidence="6">
    <location>
        <position position="168"/>
    </location>
    <ligand>
        <name>a divalent metal cation</name>
        <dbReference type="ChEBI" id="CHEBI:60240"/>
        <label>2</label>
        <note>catalytic</note>
    </ligand>
</feature>
<reference evidence="9 10" key="1">
    <citation type="journal article" date="2016" name="Nat. Commun.">
        <title>Thousands of microbial genomes shed light on interconnected biogeochemical processes in an aquifer system.</title>
        <authorList>
            <person name="Anantharaman K."/>
            <person name="Brown C.T."/>
            <person name="Hug L.A."/>
            <person name="Sharon I."/>
            <person name="Castelle C.J."/>
            <person name="Probst A.J."/>
            <person name="Thomas B.C."/>
            <person name="Singh A."/>
            <person name="Wilkins M.J."/>
            <person name="Karaoz U."/>
            <person name="Brodie E.L."/>
            <person name="Williams K.H."/>
            <person name="Hubbard S.S."/>
            <person name="Banfield J.F."/>
        </authorList>
    </citation>
    <scope>NUCLEOTIDE SEQUENCE [LARGE SCALE GENOMIC DNA]</scope>
</reference>
<proteinExistence type="inferred from homology"/>
<dbReference type="Proteomes" id="UP000177876">
    <property type="component" value="Unassembled WGS sequence"/>
</dbReference>
<dbReference type="GO" id="GO:0004239">
    <property type="term" value="F:initiator methionyl aminopeptidase activity"/>
    <property type="evidence" value="ECO:0007669"/>
    <property type="project" value="UniProtKB-UniRule"/>
</dbReference>
<evidence type="ECO:0000256" key="1">
    <source>
        <dbReference type="ARBA" id="ARBA00002521"/>
    </source>
</evidence>
<dbReference type="CDD" id="cd01086">
    <property type="entry name" value="MetAP1"/>
    <property type="match status" value="1"/>
</dbReference>
<sequence length="248" mass="26555">MIIKKSLEEIGKMREAGRIVAGLLDMLEGQIKPGMRTEALDRIAEDYIRERNGVPSFLGYRGFPKSICTSINDEVVHGIPGKAALREGDIIGIDAGVILEGYHADAARTYPVGEVNAVAERLMAVTQDSLNSGIAACRPGNRMGDVSNSIQRTVEEAGFSVVVQFVGHGIGVEMHEEPQIPNFGPSGRGAVLEAGMAFALEPMVNEGAFEVEVDADGWTVRTVDGMLSAHFEHTVVVTDNGPQILTLP</sequence>
<feature type="binding site" evidence="6">
    <location>
        <position position="175"/>
    </location>
    <ligand>
        <name>substrate</name>
    </ligand>
</feature>
<dbReference type="GO" id="GO:0005829">
    <property type="term" value="C:cytosol"/>
    <property type="evidence" value="ECO:0007669"/>
    <property type="project" value="TreeGrafter"/>
</dbReference>
<dbReference type="Pfam" id="PF00557">
    <property type="entry name" value="Peptidase_M24"/>
    <property type="match status" value="1"/>
</dbReference>
<dbReference type="GO" id="GO:0070006">
    <property type="term" value="F:metalloaminopeptidase activity"/>
    <property type="evidence" value="ECO:0007669"/>
    <property type="project" value="UniProtKB-UniRule"/>
</dbReference>
<dbReference type="EC" id="3.4.11.18" evidence="6 7"/>
<evidence type="ECO:0000256" key="4">
    <source>
        <dbReference type="ARBA" id="ARBA00022723"/>
    </source>
</evidence>
<comment type="catalytic activity">
    <reaction evidence="6 7">
        <text>Release of N-terminal amino acids, preferentially methionine, from peptides and arylamides.</text>
        <dbReference type="EC" id="3.4.11.18"/>
    </reaction>
</comment>